<dbReference type="NCBIfam" id="TIGR03936">
    <property type="entry name" value="sam_1_link_chp"/>
    <property type="match status" value="1"/>
</dbReference>
<reference evidence="3" key="1">
    <citation type="submission" date="2019-01" db="EMBL/GenBank/DDBJ databases">
        <title>Draft genomes of a novel of Sporanaerobacter strains.</title>
        <authorList>
            <person name="Ma S."/>
        </authorList>
    </citation>
    <scope>NUCLEOTIDE SEQUENCE [LARGE SCALE GENOMIC DNA]</scope>
    <source>
        <strain evidence="3">NJN-17</strain>
    </source>
</reference>
<name>A0A410QEF2_9FIRM</name>
<dbReference type="EMBL" id="CP035282">
    <property type="protein sequence ID" value="QAT62208.1"/>
    <property type="molecule type" value="Genomic_DNA"/>
</dbReference>
<dbReference type="OrthoDB" id="9780488at2"/>
<organism evidence="2 3">
    <name type="scientific">Acidilutibacter cellobiosedens</name>
    <dbReference type="NCBI Taxonomy" id="2507161"/>
    <lineage>
        <taxon>Bacteria</taxon>
        <taxon>Bacillati</taxon>
        <taxon>Bacillota</taxon>
        <taxon>Tissierellia</taxon>
        <taxon>Tissierellales</taxon>
        <taxon>Acidilutibacteraceae</taxon>
        <taxon>Acidilutibacter</taxon>
    </lineage>
</organism>
<proteinExistence type="predicted"/>
<evidence type="ECO:0000259" key="1">
    <source>
        <dbReference type="Pfam" id="PF10105"/>
    </source>
</evidence>
<dbReference type="Proteomes" id="UP000287969">
    <property type="component" value="Chromosome"/>
</dbReference>
<dbReference type="InterPro" id="IPR018768">
    <property type="entry name" value="DUF2344"/>
</dbReference>
<dbReference type="Pfam" id="PF10105">
    <property type="entry name" value="DUF2344"/>
    <property type="match status" value="1"/>
</dbReference>
<protein>
    <submittedName>
        <fullName evidence="2">DUF2344 domain-containing protein</fullName>
    </submittedName>
</protein>
<evidence type="ECO:0000313" key="2">
    <source>
        <dbReference type="EMBL" id="QAT62208.1"/>
    </source>
</evidence>
<feature type="domain" description="DUF2344" evidence="1">
    <location>
        <begin position="3"/>
        <end position="193"/>
    </location>
</feature>
<dbReference type="KEGG" id="spoa:EQM13_11705"/>
<accession>A0A410QEF2</accession>
<dbReference type="RefSeq" id="WP_071138952.1">
    <property type="nucleotide sequence ID" value="NZ_CP035282.1"/>
</dbReference>
<gene>
    <name evidence="2" type="ORF">EQM13_11705</name>
</gene>
<sequence length="232" mass="27414">MNLRIKFTKKNYLKYISHLDLMRLFQRAFKRCNMPVKHTEGFNPHLKFSIGAPLSLGISSDGEYMDVDLERKVSIDEFIKSMNKVLPEDIRIICGKYVEDKPSLSSVIQWSYYKIEFKIKEELTEDEIKKLMKDYLNCDSIEFVKERKKKGRLQQKIENIRPQVGNIVLKNKEDRIIVLDVLLKTSENGNLKPKDFLSSFIDFYHLSLDDYCVNIHRIDMYGEKENSIFNII</sequence>
<evidence type="ECO:0000313" key="3">
    <source>
        <dbReference type="Proteomes" id="UP000287969"/>
    </source>
</evidence>
<dbReference type="AlphaFoldDB" id="A0A410QEF2"/>
<keyword evidence="3" id="KW-1185">Reference proteome</keyword>